<dbReference type="Proteomes" id="UP000238137">
    <property type="component" value="Unassembled WGS sequence"/>
</dbReference>
<name>A0A3R7Q0L7_9RHOB</name>
<reference evidence="2" key="1">
    <citation type="submission" date="2018-05" db="EMBL/GenBank/DDBJ databases">
        <title>Reclassification of Methylarcula marina and Methylarcula terricola as Paracoccus methylarcula sp.nov., comb.nov. and Paracoccus terricola comb.nov.</title>
        <authorList>
            <person name="Shmareva M.N."/>
            <person name="Doronina N.V."/>
            <person name="Vasilenko O.V."/>
            <person name="Tarlachkov S.V."/>
            <person name="Trotsenko Y.A."/>
        </authorList>
    </citation>
    <scope>NUCLEOTIDE SEQUENCE [LARGE SCALE GENOMIC DNA]</scope>
    <source>
        <strain evidence="2">VKM B-2159</strain>
    </source>
</reference>
<comment type="caution">
    <text evidence="2">The sequence shown here is derived from an EMBL/GenBank/DDBJ whole genome shotgun (WGS) entry which is preliminary data.</text>
</comment>
<feature type="domain" description="DUF6950" evidence="1">
    <location>
        <begin position="7"/>
        <end position="126"/>
    </location>
</feature>
<dbReference type="AlphaFoldDB" id="A0A3R7Q0L7"/>
<dbReference type="EMBL" id="PXNQ02000015">
    <property type="protein sequence ID" value="RNF32957.1"/>
    <property type="molecule type" value="Genomic_DNA"/>
</dbReference>
<organism evidence="2 3">
    <name type="scientific">Paracoccus methylarcula</name>
    <dbReference type="NCBI Taxonomy" id="72022"/>
    <lineage>
        <taxon>Bacteria</taxon>
        <taxon>Pseudomonadati</taxon>
        <taxon>Pseudomonadota</taxon>
        <taxon>Alphaproteobacteria</taxon>
        <taxon>Rhodobacterales</taxon>
        <taxon>Paracoccaceae</taxon>
        <taxon>Paracoccus</taxon>
    </lineage>
</organism>
<protein>
    <recommendedName>
        <fullName evidence="1">DUF6950 domain-containing protein</fullName>
    </recommendedName>
</protein>
<evidence type="ECO:0000259" key="1">
    <source>
        <dbReference type="Pfam" id="PF22262"/>
    </source>
</evidence>
<dbReference type="Pfam" id="PF22262">
    <property type="entry name" value="DUF6950"/>
    <property type="match status" value="1"/>
</dbReference>
<gene>
    <name evidence="2" type="ORF">A7A09_019280</name>
</gene>
<dbReference type="InterPro" id="IPR053802">
    <property type="entry name" value="DUF6950"/>
</dbReference>
<sequence length="127" mass="13951">MRIIMTEVGDYIRATWGAHWQYGVVDCTMWPADWCVLAWGFDPAAAFRGAYADADGARDLIGGDMLVPLIDGEIGAYRRETAREGDVGVIRIAGLQVGAIRHLEKWAFRKPFGVGIVKLDAIAVWGV</sequence>
<evidence type="ECO:0000313" key="3">
    <source>
        <dbReference type="Proteomes" id="UP000238137"/>
    </source>
</evidence>
<evidence type="ECO:0000313" key="2">
    <source>
        <dbReference type="EMBL" id="RNF32957.1"/>
    </source>
</evidence>
<accession>A0A3R7Q0L7</accession>
<proteinExistence type="predicted"/>
<keyword evidence="3" id="KW-1185">Reference proteome</keyword>